<accession>R3HTG6</accession>
<reference evidence="2 3" key="1">
    <citation type="submission" date="2013-02" db="EMBL/GenBank/DDBJ databases">
        <title>The Genome Sequence of Enterococcus faecalis ATCC_6055.</title>
        <authorList>
            <consortium name="The Broad Institute Genome Sequencing Platform"/>
            <consortium name="The Broad Institute Genome Sequencing Center for Infectious Disease"/>
            <person name="Earl A.M."/>
            <person name="Gilmore M.S."/>
            <person name="Lebreton F."/>
            <person name="Walker B."/>
            <person name="Young S.K."/>
            <person name="Zeng Q."/>
            <person name="Gargeya S."/>
            <person name="Fitzgerald M."/>
            <person name="Haas B."/>
            <person name="Abouelleil A."/>
            <person name="Alvarado L."/>
            <person name="Arachchi H.M."/>
            <person name="Berlin A.M."/>
            <person name="Chapman S.B."/>
            <person name="Dewar J."/>
            <person name="Goldberg J."/>
            <person name="Griggs A."/>
            <person name="Gujja S."/>
            <person name="Hansen M."/>
            <person name="Howarth C."/>
            <person name="Imamovic A."/>
            <person name="Larimer J."/>
            <person name="McCowan C."/>
            <person name="Murphy C."/>
            <person name="Neiman D."/>
            <person name="Pearson M."/>
            <person name="Priest M."/>
            <person name="Roberts A."/>
            <person name="Saif S."/>
            <person name="Shea T."/>
            <person name="Sisk P."/>
            <person name="Sykes S."/>
            <person name="Wortman J."/>
            <person name="Nusbaum C."/>
            <person name="Birren B."/>
        </authorList>
    </citation>
    <scope>NUCLEOTIDE SEQUENCE [LARGE SCALE GENOMIC DNA]</scope>
    <source>
        <strain evidence="2 3">ATCC 6055</strain>
    </source>
</reference>
<evidence type="ECO:0000313" key="3">
    <source>
        <dbReference type="Proteomes" id="UP000013638"/>
    </source>
</evidence>
<dbReference type="HOGENOM" id="CLU_192686_5_0_9"/>
<dbReference type="RefSeq" id="WP_010821197.1">
    <property type="nucleotide sequence ID" value="NZ_KB944870.1"/>
</dbReference>
<comment type="caution">
    <text evidence="2">The sequence shown here is derived from an EMBL/GenBank/DDBJ whole genome shotgun (WGS) entry which is preliminary data.</text>
</comment>
<feature type="transmembrane region" description="Helical" evidence="1">
    <location>
        <begin position="34"/>
        <end position="51"/>
    </location>
</feature>
<protein>
    <recommendedName>
        <fullName evidence="4">Small integral membrane protein</fullName>
    </recommendedName>
</protein>
<evidence type="ECO:0008006" key="4">
    <source>
        <dbReference type="Google" id="ProtNLM"/>
    </source>
</evidence>
<name>R3HTG6_ENTFL</name>
<gene>
    <name evidence="2" type="ORF">WOU_03019</name>
</gene>
<dbReference type="InterPro" id="IPR018730">
    <property type="entry name" value="DUF2273"/>
</dbReference>
<sequence>MKEILTVYKSPIIGGLTGLVFAILFLTVGFFKTILVVIMVVLGIFIGNYISKSDFLGKIINK</sequence>
<feature type="transmembrane region" description="Helical" evidence="1">
    <location>
        <begin position="12"/>
        <end position="28"/>
    </location>
</feature>
<dbReference type="EMBL" id="ASDZ01000038">
    <property type="protein sequence ID" value="EOK08852.1"/>
    <property type="molecule type" value="Genomic_DNA"/>
</dbReference>
<keyword evidence="1" id="KW-0472">Membrane</keyword>
<dbReference type="PATRIC" id="fig|1169311.3.peg.2969"/>
<evidence type="ECO:0000313" key="2">
    <source>
        <dbReference type="EMBL" id="EOK08852.1"/>
    </source>
</evidence>
<keyword evidence="1" id="KW-1133">Transmembrane helix</keyword>
<dbReference type="AlphaFoldDB" id="R3HTG6"/>
<keyword evidence="1" id="KW-0812">Transmembrane</keyword>
<dbReference type="Pfam" id="PF10031">
    <property type="entry name" value="DUF2273"/>
    <property type="match status" value="1"/>
</dbReference>
<organism evidence="2 3">
    <name type="scientific">Enterococcus faecalis ATCC 6055</name>
    <dbReference type="NCBI Taxonomy" id="1169311"/>
    <lineage>
        <taxon>Bacteria</taxon>
        <taxon>Bacillati</taxon>
        <taxon>Bacillota</taxon>
        <taxon>Bacilli</taxon>
        <taxon>Lactobacillales</taxon>
        <taxon>Enterococcaceae</taxon>
        <taxon>Enterococcus</taxon>
    </lineage>
</organism>
<proteinExistence type="predicted"/>
<evidence type="ECO:0000256" key="1">
    <source>
        <dbReference type="SAM" id="Phobius"/>
    </source>
</evidence>
<dbReference type="Proteomes" id="UP000013638">
    <property type="component" value="Unassembled WGS sequence"/>
</dbReference>